<comment type="similarity">
    <text evidence="2 6">Belongs to the Nudix hydrolase family.</text>
</comment>
<keyword evidence="3" id="KW-0479">Metal-binding</keyword>
<name>A0A0A5FUI0_9BACI</name>
<dbReference type="STRING" id="1385511.GCA_000425225_03652"/>
<dbReference type="InterPro" id="IPR020476">
    <property type="entry name" value="Nudix_hydrolase"/>
</dbReference>
<evidence type="ECO:0000256" key="4">
    <source>
        <dbReference type="ARBA" id="ARBA00022801"/>
    </source>
</evidence>
<dbReference type="eggNOG" id="COG0494">
    <property type="taxonomic scope" value="Bacteria"/>
</dbReference>
<evidence type="ECO:0000313" key="8">
    <source>
        <dbReference type="EMBL" id="KGX83529.1"/>
    </source>
</evidence>
<dbReference type="InterPro" id="IPR015797">
    <property type="entry name" value="NUDIX_hydrolase-like_dom_sf"/>
</dbReference>
<dbReference type="RefSeq" id="WP_027448886.1">
    <property type="nucleotide sequence ID" value="NZ_AVPF01000100.1"/>
</dbReference>
<dbReference type="Gene3D" id="3.90.79.10">
    <property type="entry name" value="Nucleoside Triphosphate Pyrophosphohydrolase"/>
    <property type="match status" value="1"/>
</dbReference>
<evidence type="ECO:0000256" key="1">
    <source>
        <dbReference type="ARBA" id="ARBA00001946"/>
    </source>
</evidence>
<dbReference type="Proteomes" id="UP000030403">
    <property type="component" value="Unassembled WGS sequence"/>
</dbReference>
<keyword evidence="4 6" id="KW-0378">Hydrolase</keyword>
<keyword evidence="5" id="KW-0460">Magnesium</keyword>
<dbReference type="PANTHER" id="PTHR43758:SF8">
    <property type="entry name" value="8-OXO-DGTP DIPHOSPHATASE YTKD-RELATED"/>
    <property type="match status" value="1"/>
</dbReference>
<evidence type="ECO:0000256" key="2">
    <source>
        <dbReference type="ARBA" id="ARBA00005582"/>
    </source>
</evidence>
<feature type="domain" description="Nudix hydrolase" evidence="7">
    <location>
        <begin position="11"/>
        <end position="157"/>
    </location>
</feature>
<dbReference type="InterPro" id="IPR014078">
    <property type="entry name" value="Nudix_YtkD"/>
</dbReference>
<accession>A0A0A5FUI0</accession>
<dbReference type="AlphaFoldDB" id="A0A0A5FUI0"/>
<dbReference type="InterPro" id="IPR000086">
    <property type="entry name" value="NUDIX_hydrolase_dom"/>
</dbReference>
<dbReference type="Pfam" id="PF00293">
    <property type="entry name" value="NUDIX"/>
    <property type="match status" value="1"/>
</dbReference>
<dbReference type="OrthoDB" id="9131041at2"/>
<comment type="cofactor">
    <cofactor evidence="1">
        <name>Mg(2+)</name>
        <dbReference type="ChEBI" id="CHEBI:18420"/>
    </cofactor>
</comment>
<reference evidence="8 9" key="1">
    <citation type="submission" date="2013-08" db="EMBL/GenBank/DDBJ databases">
        <authorList>
            <person name="Huang J."/>
            <person name="Wang G."/>
        </authorList>
    </citation>
    <scope>NUCLEOTIDE SEQUENCE [LARGE SCALE GENOMIC DNA]</scope>
    <source>
        <strain evidence="8 9">BH030004</strain>
    </source>
</reference>
<dbReference type="GO" id="GO:0016818">
    <property type="term" value="F:hydrolase activity, acting on acid anhydrides, in phosphorus-containing anhydrides"/>
    <property type="evidence" value="ECO:0007669"/>
    <property type="project" value="TreeGrafter"/>
</dbReference>
<dbReference type="PRINTS" id="PR00502">
    <property type="entry name" value="NUDIXFAMILY"/>
</dbReference>
<evidence type="ECO:0000256" key="6">
    <source>
        <dbReference type="RuleBase" id="RU003476"/>
    </source>
</evidence>
<dbReference type="CDD" id="cd04665">
    <property type="entry name" value="NUDIX_RppH"/>
    <property type="match status" value="1"/>
</dbReference>
<sequence length="157" mass="18248">MYTFYDYYNNEVKLSFTHHPFSANPKHVWVIARYQGQWLLTKHKDRGLEFPGGKVEKGETPDEAAVREVREETGGIVEDLTYIGQYFVDGKAGRIIKNIYFANISDLAKQTNYFETKGPVLVDRLPQSIEKNPSYSFMMKDKVLPRSLEYIEKTQLL</sequence>
<dbReference type="GO" id="GO:0046872">
    <property type="term" value="F:metal ion binding"/>
    <property type="evidence" value="ECO:0007669"/>
    <property type="project" value="UniProtKB-KW"/>
</dbReference>
<organism evidence="8 9">
    <name type="scientific">Pontibacillus marinus BH030004 = DSM 16465</name>
    <dbReference type="NCBI Taxonomy" id="1385511"/>
    <lineage>
        <taxon>Bacteria</taxon>
        <taxon>Bacillati</taxon>
        <taxon>Bacillota</taxon>
        <taxon>Bacilli</taxon>
        <taxon>Bacillales</taxon>
        <taxon>Bacillaceae</taxon>
        <taxon>Pontibacillus</taxon>
    </lineage>
</organism>
<dbReference type="InterPro" id="IPR020084">
    <property type="entry name" value="NUDIX_hydrolase_CS"/>
</dbReference>
<evidence type="ECO:0000256" key="5">
    <source>
        <dbReference type="ARBA" id="ARBA00022842"/>
    </source>
</evidence>
<dbReference type="PANTHER" id="PTHR43758">
    <property type="entry name" value="7,8-DIHYDRO-8-OXOGUANINE TRIPHOSPHATASE"/>
    <property type="match status" value="1"/>
</dbReference>
<dbReference type="NCBIfam" id="TIGR02705">
    <property type="entry name" value="nudix_YtkD"/>
    <property type="match status" value="1"/>
</dbReference>
<evidence type="ECO:0000313" key="9">
    <source>
        <dbReference type="Proteomes" id="UP000030403"/>
    </source>
</evidence>
<dbReference type="PROSITE" id="PS00893">
    <property type="entry name" value="NUDIX_BOX"/>
    <property type="match status" value="1"/>
</dbReference>
<evidence type="ECO:0000256" key="3">
    <source>
        <dbReference type="ARBA" id="ARBA00022723"/>
    </source>
</evidence>
<protein>
    <submittedName>
        <fullName evidence="8">7,8-dihydro-8-oxoguanine-triphosphatase</fullName>
    </submittedName>
</protein>
<evidence type="ECO:0000259" key="7">
    <source>
        <dbReference type="PROSITE" id="PS51462"/>
    </source>
</evidence>
<dbReference type="PROSITE" id="PS51462">
    <property type="entry name" value="NUDIX"/>
    <property type="match status" value="1"/>
</dbReference>
<gene>
    <name evidence="8" type="ORF">N783_20385</name>
</gene>
<dbReference type="GO" id="GO:0005737">
    <property type="term" value="C:cytoplasm"/>
    <property type="evidence" value="ECO:0007669"/>
    <property type="project" value="TreeGrafter"/>
</dbReference>
<proteinExistence type="inferred from homology"/>
<dbReference type="SUPFAM" id="SSF55811">
    <property type="entry name" value="Nudix"/>
    <property type="match status" value="1"/>
</dbReference>
<comment type="caution">
    <text evidence="8">The sequence shown here is derived from an EMBL/GenBank/DDBJ whole genome shotgun (WGS) entry which is preliminary data.</text>
</comment>
<dbReference type="EMBL" id="AVPF01000100">
    <property type="protein sequence ID" value="KGX83529.1"/>
    <property type="molecule type" value="Genomic_DNA"/>
</dbReference>
<keyword evidence="9" id="KW-1185">Reference proteome</keyword>